<organism evidence="2 3">
    <name type="scientific">Kribbella pittospori</name>
    <dbReference type="NCBI Taxonomy" id="722689"/>
    <lineage>
        <taxon>Bacteria</taxon>
        <taxon>Bacillati</taxon>
        <taxon>Actinomycetota</taxon>
        <taxon>Actinomycetes</taxon>
        <taxon>Propionibacteriales</taxon>
        <taxon>Kribbellaceae</taxon>
        <taxon>Kribbella</taxon>
    </lineage>
</organism>
<keyword evidence="1" id="KW-0472">Membrane</keyword>
<keyword evidence="1" id="KW-0812">Transmembrane</keyword>
<keyword evidence="1" id="KW-1133">Transmembrane helix</keyword>
<evidence type="ECO:0000256" key="1">
    <source>
        <dbReference type="SAM" id="Phobius"/>
    </source>
</evidence>
<dbReference type="Proteomes" id="UP000291144">
    <property type="component" value="Unassembled WGS sequence"/>
</dbReference>
<feature type="transmembrane region" description="Helical" evidence="1">
    <location>
        <begin position="23"/>
        <end position="49"/>
    </location>
</feature>
<evidence type="ECO:0000313" key="3">
    <source>
        <dbReference type="Proteomes" id="UP000291144"/>
    </source>
</evidence>
<proteinExistence type="predicted"/>
<accession>A0A4R0JFP4</accession>
<sequence length="82" mass="8630">MTTTPHRRDLPAPVMELEGDRHLIVTTAAGRALAVLRIAFGLTFLWAFVDKLFGLGYATPSGKGWVDGGDPTAGFLGKGTSG</sequence>
<evidence type="ECO:0008006" key="4">
    <source>
        <dbReference type="Google" id="ProtNLM"/>
    </source>
</evidence>
<gene>
    <name evidence="2" type="ORF">E0H73_45200</name>
</gene>
<evidence type="ECO:0000313" key="2">
    <source>
        <dbReference type="EMBL" id="TCC44880.1"/>
    </source>
</evidence>
<dbReference type="EMBL" id="SJKB01000040">
    <property type="protein sequence ID" value="TCC44880.1"/>
    <property type="molecule type" value="Genomic_DNA"/>
</dbReference>
<keyword evidence="3" id="KW-1185">Reference proteome</keyword>
<dbReference type="AlphaFoldDB" id="A0A4R0JFP4"/>
<name>A0A4R0JFP4_9ACTN</name>
<reference evidence="2 3" key="1">
    <citation type="submission" date="2019-02" db="EMBL/GenBank/DDBJ databases">
        <title>Kribbella capetownensis sp. nov. and Kribbella speibonae sp. nov., isolated from soil.</title>
        <authorList>
            <person name="Curtis S.M."/>
            <person name="Norton I."/>
            <person name="Everest G.J."/>
            <person name="Meyers P.R."/>
        </authorList>
    </citation>
    <scope>NUCLEOTIDE SEQUENCE [LARGE SCALE GENOMIC DNA]</scope>
    <source>
        <strain evidence="2 3">NRRL B-24813</strain>
    </source>
</reference>
<protein>
    <recommendedName>
        <fullName evidence="4">DoxX family membrane protein</fullName>
    </recommendedName>
</protein>
<feature type="non-terminal residue" evidence="2">
    <location>
        <position position="82"/>
    </location>
</feature>
<comment type="caution">
    <text evidence="2">The sequence shown here is derived from an EMBL/GenBank/DDBJ whole genome shotgun (WGS) entry which is preliminary data.</text>
</comment>